<feature type="non-terminal residue" evidence="1">
    <location>
        <position position="1"/>
    </location>
</feature>
<reference evidence="1" key="1">
    <citation type="submission" date="2023-10" db="EMBL/GenBank/DDBJ databases">
        <title>Genome assembly of Pristionchus species.</title>
        <authorList>
            <person name="Yoshida K."/>
            <person name="Sommer R.J."/>
        </authorList>
    </citation>
    <scope>NUCLEOTIDE SEQUENCE</scope>
    <source>
        <strain evidence="1">RS5133</strain>
    </source>
</reference>
<gene>
    <name evidence="1" type="ORF">PFISCL1PPCAC_18977</name>
</gene>
<evidence type="ECO:0000313" key="2">
    <source>
        <dbReference type="Proteomes" id="UP001432322"/>
    </source>
</evidence>
<keyword evidence="2" id="KW-1185">Reference proteome</keyword>
<name>A0AAV5W7F8_9BILA</name>
<evidence type="ECO:0000313" key="1">
    <source>
        <dbReference type="EMBL" id="GMT27680.1"/>
    </source>
</evidence>
<dbReference type="AlphaFoldDB" id="A0AAV5W7F8"/>
<dbReference type="Proteomes" id="UP001432322">
    <property type="component" value="Unassembled WGS sequence"/>
</dbReference>
<proteinExistence type="predicted"/>
<accession>A0AAV5W7F8</accession>
<protein>
    <submittedName>
        <fullName evidence="1">Uncharacterized protein</fullName>
    </submittedName>
</protein>
<sequence length="197" mass="23154">QDATSDVIAAMEAMELNLNCDMEPGDLKLKVPYFEDNKLLRQLEKLSKYEYGQMVFKSIQLDDDYRGDAFLFLEKFHAKVVVIESTTFFCQWEFDKIIHNKEEVRVIEEHSLSHGPIYLRLMKAIFNGSTTIKRFSSLDMETFAFCCLVELFAEDREFAPHYDEDTNSVHIARNGRTFSIETNYRGTRDVRCEWKDE</sequence>
<comment type="caution">
    <text evidence="1">The sequence shown here is derived from an EMBL/GenBank/DDBJ whole genome shotgun (WGS) entry which is preliminary data.</text>
</comment>
<organism evidence="1 2">
    <name type="scientific">Pristionchus fissidentatus</name>
    <dbReference type="NCBI Taxonomy" id="1538716"/>
    <lineage>
        <taxon>Eukaryota</taxon>
        <taxon>Metazoa</taxon>
        <taxon>Ecdysozoa</taxon>
        <taxon>Nematoda</taxon>
        <taxon>Chromadorea</taxon>
        <taxon>Rhabditida</taxon>
        <taxon>Rhabditina</taxon>
        <taxon>Diplogasteromorpha</taxon>
        <taxon>Diplogasteroidea</taxon>
        <taxon>Neodiplogasteridae</taxon>
        <taxon>Pristionchus</taxon>
    </lineage>
</organism>
<dbReference type="EMBL" id="BTSY01000005">
    <property type="protein sequence ID" value="GMT27680.1"/>
    <property type="molecule type" value="Genomic_DNA"/>
</dbReference>